<evidence type="ECO:0000259" key="3">
    <source>
        <dbReference type="PROSITE" id="PS51186"/>
    </source>
</evidence>
<dbReference type="InterPro" id="IPR000182">
    <property type="entry name" value="GNAT_dom"/>
</dbReference>
<organism evidence="4 5">
    <name type="scientific">Malassezia nana</name>
    <dbReference type="NCBI Taxonomy" id="180528"/>
    <lineage>
        <taxon>Eukaryota</taxon>
        <taxon>Fungi</taxon>
        <taxon>Dikarya</taxon>
        <taxon>Basidiomycota</taxon>
        <taxon>Ustilaginomycotina</taxon>
        <taxon>Malasseziomycetes</taxon>
        <taxon>Malasseziales</taxon>
        <taxon>Malasseziaceae</taxon>
        <taxon>Malassezia</taxon>
    </lineage>
</organism>
<dbReference type="EMBL" id="CP119895">
    <property type="protein sequence ID" value="WFD27215.1"/>
    <property type="molecule type" value="Genomic_DNA"/>
</dbReference>
<dbReference type="Pfam" id="PF04190">
    <property type="entry name" value="GET4"/>
    <property type="match status" value="1"/>
</dbReference>
<dbReference type="SMART" id="SM00651">
    <property type="entry name" value="Sm"/>
    <property type="match status" value="1"/>
</dbReference>
<dbReference type="InterPro" id="IPR010920">
    <property type="entry name" value="LSM_dom_sf"/>
</dbReference>
<dbReference type="Proteomes" id="UP001213623">
    <property type="component" value="Chromosome 4"/>
</dbReference>
<feature type="domain" description="N-acetyltransferase" evidence="3">
    <location>
        <begin position="95"/>
        <end position="229"/>
    </location>
</feature>
<dbReference type="GO" id="GO:0005829">
    <property type="term" value="C:cytosol"/>
    <property type="evidence" value="ECO:0007669"/>
    <property type="project" value="TreeGrafter"/>
</dbReference>
<gene>
    <name evidence="4" type="ORF">MNAN1_002211</name>
</gene>
<dbReference type="FunFam" id="2.30.30.100:FF:000107">
    <property type="entry name" value="Small nuclear ribonucleoprotein G"/>
    <property type="match status" value="1"/>
</dbReference>
<evidence type="ECO:0000313" key="5">
    <source>
        <dbReference type="Proteomes" id="UP001213623"/>
    </source>
</evidence>
<dbReference type="GO" id="GO:0045048">
    <property type="term" value="P:protein insertion into ER membrane"/>
    <property type="evidence" value="ECO:0007669"/>
    <property type="project" value="InterPro"/>
</dbReference>
<dbReference type="InterPro" id="IPR001163">
    <property type="entry name" value="Sm_dom_euk/arc"/>
</dbReference>
<dbReference type="Gene3D" id="1.25.40.10">
    <property type="entry name" value="Tetratricopeptide repeat domain"/>
    <property type="match status" value="1"/>
</dbReference>
<accession>A0AAF0EMI9</accession>
<evidence type="ECO:0000313" key="4">
    <source>
        <dbReference type="EMBL" id="WFD27215.1"/>
    </source>
</evidence>
<comment type="similarity">
    <text evidence="1">Belongs to the GET4 family.</text>
</comment>
<dbReference type="SUPFAM" id="SSF50182">
    <property type="entry name" value="Sm-like ribonucleoproteins"/>
    <property type="match status" value="1"/>
</dbReference>
<dbReference type="SUPFAM" id="SSF55729">
    <property type="entry name" value="Acyl-CoA N-acyltransferases (Nat)"/>
    <property type="match status" value="1"/>
</dbReference>
<dbReference type="AlphaFoldDB" id="A0AAF0EMI9"/>
<sequence>MSKVSQPELKRFLDKRITVNIQGGRKIQGTLRGYDLFLNLVVDEAVEQVQAENNQNLWKEGAHCGNSVNSLEGLESGMTWAASGGLSPYNSMNTPVIRQATIEDVPMILHFLKETLFTKPVAKVVMAEYFYAYSTWTSRPTLFLEDLFVTADCRGKGIGKHLFKYMGELAIRENCRRIDWNVLKTNQYVVYIHTSSSIGFYCNYLGARLLDEWSGCRLEVAAMEPQSIPGGNGGYELHQKLRTKTVRLLRKNKFDEAIQILYDGAIQLLDLKEEGSACDLAEYLLDVYMKAQVSMNETSRNRIIDILGKTSTPMWRRKPIAAAVKWSVSTCDHPLGDEKLRLFLAELLSKAGQQYYEAEHHFIAACAFSTKAAKPFAQMLLEWNAKYAAALANSDPSKASKDSIERVLVGTFALRGWIPILLLQASESASTFLRAYLETAIAQHPALLLPVKPNPREYKSPAKVSSYSAEIFMTANPALNLSQQAVCLACDVRSKGGVVPEEIRVAWQMLLRQIVQDGVLSGMESAFELLSNLSSTYFGMQPPRRQMDALSSMFSGMLGGTSVDNGADNAKFNIRQLPKPIEPTGKPTATGPETAPNTSEADQLVDDEMD</sequence>
<proteinExistence type="inferred from homology"/>
<dbReference type="GO" id="GO:0032991">
    <property type="term" value="C:protein-containing complex"/>
    <property type="evidence" value="ECO:0007669"/>
    <property type="project" value="UniProtKB-ARBA"/>
</dbReference>
<dbReference type="Pfam" id="PF00583">
    <property type="entry name" value="Acetyltransf_1"/>
    <property type="match status" value="1"/>
</dbReference>
<dbReference type="Gene3D" id="2.30.30.100">
    <property type="match status" value="1"/>
</dbReference>
<dbReference type="InterPro" id="IPR007317">
    <property type="entry name" value="GET4"/>
</dbReference>
<protein>
    <recommendedName>
        <fullName evidence="3">N-acetyltransferase domain-containing protein</fullName>
    </recommendedName>
</protein>
<dbReference type="PANTHER" id="PTHR12875:SF0">
    <property type="entry name" value="GOLGI TO ER TRAFFIC PROTEIN 4 HOMOLOG"/>
    <property type="match status" value="1"/>
</dbReference>
<dbReference type="PANTHER" id="PTHR12875">
    <property type="entry name" value="GOLGI TO ER TRAFFIC PROTEIN 4 HOMOLOG"/>
    <property type="match status" value="1"/>
</dbReference>
<reference evidence="4" key="1">
    <citation type="submission" date="2023-03" db="EMBL/GenBank/DDBJ databases">
        <title>Mating type loci evolution in Malassezia.</title>
        <authorList>
            <person name="Coelho M.A."/>
        </authorList>
    </citation>
    <scope>NUCLEOTIDE SEQUENCE</scope>
    <source>
        <strain evidence="4">CBS 9557</strain>
    </source>
</reference>
<dbReference type="InterPro" id="IPR016181">
    <property type="entry name" value="Acyl_CoA_acyltransferase"/>
</dbReference>
<name>A0AAF0EMI9_9BASI</name>
<evidence type="ECO:0000256" key="1">
    <source>
        <dbReference type="ARBA" id="ARBA00005351"/>
    </source>
</evidence>
<feature type="region of interest" description="Disordered" evidence="2">
    <location>
        <begin position="576"/>
        <end position="610"/>
    </location>
</feature>
<keyword evidence="5" id="KW-1185">Reference proteome</keyword>
<dbReference type="Gene3D" id="3.40.630.30">
    <property type="match status" value="1"/>
</dbReference>
<dbReference type="Pfam" id="PF01423">
    <property type="entry name" value="LSM"/>
    <property type="match status" value="1"/>
</dbReference>
<dbReference type="PROSITE" id="PS51186">
    <property type="entry name" value="GNAT"/>
    <property type="match status" value="1"/>
</dbReference>
<dbReference type="GO" id="GO:0016747">
    <property type="term" value="F:acyltransferase activity, transferring groups other than amino-acyl groups"/>
    <property type="evidence" value="ECO:0007669"/>
    <property type="project" value="InterPro"/>
</dbReference>
<dbReference type="InterPro" id="IPR011990">
    <property type="entry name" value="TPR-like_helical_dom_sf"/>
</dbReference>
<dbReference type="CDD" id="cd04301">
    <property type="entry name" value="NAT_SF"/>
    <property type="match status" value="1"/>
</dbReference>
<evidence type="ECO:0000256" key="2">
    <source>
        <dbReference type="SAM" id="MobiDB-lite"/>
    </source>
</evidence>